<dbReference type="PROSITE" id="PS50280">
    <property type="entry name" value="SET"/>
    <property type="match status" value="1"/>
</dbReference>
<feature type="domain" description="SET" evidence="1">
    <location>
        <begin position="7"/>
        <end position="118"/>
    </location>
</feature>
<dbReference type="SUPFAM" id="SSF82199">
    <property type="entry name" value="SET domain"/>
    <property type="match status" value="1"/>
</dbReference>
<reference evidence="2 3" key="1">
    <citation type="submission" date="2018-10" db="EMBL/GenBank/DDBJ databases">
        <title>Genomic Encyclopedia of Type Strains, Phase IV (KMG-IV): sequencing the most valuable type-strain genomes for metagenomic binning, comparative biology and taxonomic classification.</title>
        <authorList>
            <person name="Goeker M."/>
        </authorList>
    </citation>
    <scope>NUCLEOTIDE SEQUENCE [LARGE SCALE GENOMIC DNA]</scope>
    <source>
        <strain evidence="2 3">DSM 23841</strain>
    </source>
</reference>
<dbReference type="InterPro" id="IPR001214">
    <property type="entry name" value="SET_dom"/>
</dbReference>
<dbReference type="AlphaFoldDB" id="A0A495VKM7"/>
<keyword evidence="3" id="KW-1185">Reference proteome</keyword>
<name>A0A495VKM7_9RHOO</name>
<evidence type="ECO:0000313" key="2">
    <source>
        <dbReference type="EMBL" id="RKT49886.1"/>
    </source>
</evidence>
<sequence>MNKVLPPSIHVALTGTARGRGVFAGKVFQPGEVVEVSPVVLVDCKHFDLPVEITHYAFSWQGLTGGASLQALALGYGSLYNHANPANMVYRGDVENNAIVFLAARRIEAGEELTINYSAPGGGAACEGERWFAQHDVQPCPDTPADS</sequence>
<dbReference type="EMBL" id="RBXP01000019">
    <property type="protein sequence ID" value="RKT49886.1"/>
    <property type="molecule type" value="Genomic_DNA"/>
</dbReference>
<comment type="caution">
    <text evidence="2">The sequence shown here is derived from an EMBL/GenBank/DDBJ whole genome shotgun (WGS) entry which is preliminary data.</text>
</comment>
<dbReference type="RefSeq" id="WP_170160243.1">
    <property type="nucleotide sequence ID" value="NZ_RBXP01000019.1"/>
</dbReference>
<accession>A0A495VKM7</accession>
<dbReference type="SMART" id="SM00317">
    <property type="entry name" value="SET"/>
    <property type="match status" value="1"/>
</dbReference>
<protein>
    <recommendedName>
        <fullName evidence="1">SET domain-containing protein</fullName>
    </recommendedName>
</protein>
<organism evidence="2 3">
    <name type="scientific">Azonexus fungiphilus</name>
    <dbReference type="NCBI Taxonomy" id="146940"/>
    <lineage>
        <taxon>Bacteria</taxon>
        <taxon>Pseudomonadati</taxon>
        <taxon>Pseudomonadota</taxon>
        <taxon>Betaproteobacteria</taxon>
        <taxon>Rhodocyclales</taxon>
        <taxon>Azonexaceae</taxon>
        <taxon>Azonexus</taxon>
    </lineage>
</organism>
<dbReference type="Gene3D" id="2.170.270.10">
    <property type="entry name" value="SET domain"/>
    <property type="match status" value="1"/>
</dbReference>
<evidence type="ECO:0000313" key="3">
    <source>
        <dbReference type="Proteomes" id="UP000270626"/>
    </source>
</evidence>
<dbReference type="InterPro" id="IPR046341">
    <property type="entry name" value="SET_dom_sf"/>
</dbReference>
<dbReference type="Proteomes" id="UP000270626">
    <property type="component" value="Unassembled WGS sequence"/>
</dbReference>
<proteinExistence type="predicted"/>
<evidence type="ECO:0000259" key="1">
    <source>
        <dbReference type="PROSITE" id="PS50280"/>
    </source>
</evidence>
<dbReference type="Pfam" id="PF00856">
    <property type="entry name" value="SET"/>
    <property type="match status" value="1"/>
</dbReference>
<gene>
    <name evidence="2" type="ORF">DFR40_3028</name>
</gene>